<feature type="transmembrane region" description="Helical" evidence="4">
    <location>
        <begin position="300"/>
        <end position="324"/>
    </location>
</feature>
<dbReference type="SUPFAM" id="SSF53448">
    <property type="entry name" value="Nucleotide-diphospho-sugar transferases"/>
    <property type="match status" value="1"/>
</dbReference>
<feature type="domain" description="Glycosyltransferase 2-like" evidence="5">
    <location>
        <begin position="57"/>
        <end position="225"/>
    </location>
</feature>
<dbReference type="Pfam" id="PF00535">
    <property type="entry name" value="Glycos_transf_2"/>
    <property type="match status" value="1"/>
</dbReference>
<dbReference type="InterPro" id="IPR001173">
    <property type="entry name" value="Glyco_trans_2-like"/>
</dbReference>
<evidence type="ECO:0000256" key="1">
    <source>
        <dbReference type="ARBA" id="ARBA00006739"/>
    </source>
</evidence>
<dbReference type="CDD" id="cd06423">
    <property type="entry name" value="CESA_like"/>
    <property type="match status" value="1"/>
</dbReference>
<evidence type="ECO:0000259" key="5">
    <source>
        <dbReference type="Pfam" id="PF00535"/>
    </source>
</evidence>
<dbReference type="Gene3D" id="3.90.550.10">
    <property type="entry name" value="Spore Coat Polysaccharide Biosynthesis Protein SpsA, Chain A"/>
    <property type="match status" value="1"/>
</dbReference>
<protein>
    <submittedName>
        <fullName evidence="6">Family 2 glycosyl transferase</fullName>
    </submittedName>
</protein>
<feature type="transmembrane region" description="Helical" evidence="4">
    <location>
        <begin position="336"/>
        <end position="356"/>
    </location>
</feature>
<dbReference type="PANTHER" id="PTHR43630:SF1">
    <property type="entry name" value="POLY-BETA-1,6-N-ACETYL-D-GLUCOSAMINE SYNTHASE"/>
    <property type="match status" value="1"/>
</dbReference>
<organism evidence="6 7">
    <name type="scientific">Liquorilactobacillus ghanensis DSM 18630</name>
    <dbReference type="NCBI Taxonomy" id="1423750"/>
    <lineage>
        <taxon>Bacteria</taxon>
        <taxon>Bacillati</taxon>
        <taxon>Bacillota</taxon>
        <taxon>Bacilli</taxon>
        <taxon>Lactobacillales</taxon>
        <taxon>Lactobacillaceae</taxon>
        <taxon>Liquorilactobacillus</taxon>
    </lineage>
</organism>
<reference evidence="6 7" key="1">
    <citation type="journal article" date="2015" name="Genome Announc.">
        <title>Expanding the biotechnology potential of lactobacilli through comparative genomics of 213 strains and associated genera.</title>
        <authorList>
            <person name="Sun Z."/>
            <person name="Harris H.M."/>
            <person name="McCann A."/>
            <person name="Guo C."/>
            <person name="Argimon S."/>
            <person name="Zhang W."/>
            <person name="Yang X."/>
            <person name="Jeffery I.B."/>
            <person name="Cooney J.C."/>
            <person name="Kagawa T.F."/>
            <person name="Liu W."/>
            <person name="Song Y."/>
            <person name="Salvetti E."/>
            <person name="Wrobel A."/>
            <person name="Rasinkangas P."/>
            <person name="Parkhill J."/>
            <person name="Rea M.C."/>
            <person name="O'Sullivan O."/>
            <person name="Ritari J."/>
            <person name="Douillard F.P."/>
            <person name="Paul Ross R."/>
            <person name="Yang R."/>
            <person name="Briner A.E."/>
            <person name="Felis G.E."/>
            <person name="de Vos W.M."/>
            <person name="Barrangou R."/>
            <person name="Klaenhammer T.R."/>
            <person name="Caufield P.W."/>
            <person name="Cui Y."/>
            <person name="Zhang H."/>
            <person name="O'Toole P.W."/>
        </authorList>
    </citation>
    <scope>NUCLEOTIDE SEQUENCE [LARGE SCALE GENOMIC DNA]</scope>
    <source>
        <strain evidence="6 7">DSM 18630</strain>
    </source>
</reference>
<keyword evidence="4" id="KW-0812">Transmembrane</keyword>
<proteinExistence type="inferred from homology"/>
<dbReference type="STRING" id="1423750.FC89_GL001345"/>
<evidence type="ECO:0000313" key="6">
    <source>
        <dbReference type="EMBL" id="KRM05641.1"/>
    </source>
</evidence>
<keyword evidence="7" id="KW-1185">Reference proteome</keyword>
<dbReference type="InterPro" id="IPR029044">
    <property type="entry name" value="Nucleotide-diphossugar_trans"/>
</dbReference>
<gene>
    <name evidence="6" type="ORF">FC89_GL001345</name>
</gene>
<feature type="transmembrane region" description="Helical" evidence="4">
    <location>
        <begin position="12"/>
        <end position="36"/>
    </location>
</feature>
<evidence type="ECO:0000256" key="2">
    <source>
        <dbReference type="ARBA" id="ARBA00022676"/>
    </source>
</evidence>
<evidence type="ECO:0000313" key="7">
    <source>
        <dbReference type="Proteomes" id="UP000051451"/>
    </source>
</evidence>
<evidence type="ECO:0000256" key="4">
    <source>
        <dbReference type="SAM" id="Phobius"/>
    </source>
</evidence>
<comment type="similarity">
    <text evidence="1">Belongs to the glycosyltransferase 2 family.</text>
</comment>
<keyword evidence="3 6" id="KW-0808">Transferase</keyword>
<dbReference type="EMBL" id="AZGB01000018">
    <property type="protein sequence ID" value="KRM05641.1"/>
    <property type="molecule type" value="Genomic_DNA"/>
</dbReference>
<sequence length="412" mass="47899">MNLFAKKRKGKIMIGIFELYYPILMSFIWIFGSIYLTVRKKKQVEVADPASEPTVDIFMACHNEEDLLYQSVKSLSNQNYQNYRIVLIDDGSDDKTFEQMELAKHDFDSQIELIKLNVNGGKSHALNTALNTSQAEFVLCVDADSILNENTLALMVRELATKPDLAAATGRPMVLNKNKLIAKLQFIEYFLNIDFIKRAQYYFGGLILTVSGVLTLYRSETLKKVGGWNEQALTEDIDVTWKFYDLGFNCGYVPEALCYIRVPETVKGFLRQRIRWARGGLEVWHDHIFKLPSLSFGRRWLLLDMTLSYLWIFLVSLSLLSLAINYQFLDNLNLRLDTFCAYYVVTILFYITANLMNKHSVAKQHWKLLGIVPIYFFFYWLNNIISTVAAFYHLFDRREQVSWRSSDRGRLQ</sequence>
<dbReference type="GO" id="GO:0016757">
    <property type="term" value="F:glycosyltransferase activity"/>
    <property type="evidence" value="ECO:0007669"/>
    <property type="project" value="UniProtKB-KW"/>
</dbReference>
<keyword evidence="2" id="KW-0328">Glycosyltransferase</keyword>
<evidence type="ECO:0000256" key="3">
    <source>
        <dbReference type="ARBA" id="ARBA00022679"/>
    </source>
</evidence>
<keyword evidence="4" id="KW-0472">Membrane</keyword>
<feature type="transmembrane region" description="Helical" evidence="4">
    <location>
        <begin position="368"/>
        <end position="395"/>
    </location>
</feature>
<name>A0A0R1VS20_9LACO</name>
<dbReference type="AlphaFoldDB" id="A0A0R1VS20"/>
<feature type="transmembrane region" description="Helical" evidence="4">
    <location>
        <begin position="199"/>
        <end position="217"/>
    </location>
</feature>
<dbReference type="PATRIC" id="fig|1423750.3.peg.1377"/>
<keyword evidence="4" id="KW-1133">Transmembrane helix</keyword>
<dbReference type="Proteomes" id="UP000051451">
    <property type="component" value="Unassembled WGS sequence"/>
</dbReference>
<comment type="caution">
    <text evidence="6">The sequence shown here is derived from an EMBL/GenBank/DDBJ whole genome shotgun (WGS) entry which is preliminary data.</text>
</comment>
<accession>A0A0R1VS20</accession>
<dbReference type="PANTHER" id="PTHR43630">
    <property type="entry name" value="POLY-BETA-1,6-N-ACETYL-D-GLUCOSAMINE SYNTHASE"/>
    <property type="match status" value="1"/>
</dbReference>